<dbReference type="Pfam" id="PF00535">
    <property type="entry name" value="Glycos_transf_2"/>
    <property type="match status" value="1"/>
</dbReference>
<proteinExistence type="predicted"/>
<feature type="non-terminal residue" evidence="2">
    <location>
        <position position="189"/>
    </location>
</feature>
<evidence type="ECO:0000313" key="2">
    <source>
        <dbReference type="EMBL" id="SVD94588.1"/>
    </source>
</evidence>
<protein>
    <recommendedName>
        <fullName evidence="1">Glycosyltransferase 2-like domain-containing protein</fullName>
    </recommendedName>
</protein>
<feature type="domain" description="Glycosyltransferase 2-like" evidence="1">
    <location>
        <begin position="4"/>
        <end position="155"/>
    </location>
</feature>
<accession>A0A382ZIQ7</accession>
<dbReference type="AlphaFoldDB" id="A0A382ZIQ7"/>
<evidence type="ECO:0000259" key="1">
    <source>
        <dbReference type="Pfam" id="PF00535"/>
    </source>
</evidence>
<dbReference type="InterPro" id="IPR029044">
    <property type="entry name" value="Nucleotide-diphossugar_trans"/>
</dbReference>
<dbReference type="CDD" id="cd04179">
    <property type="entry name" value="DPM_DPG-synthase_like"/>
    <property type="match status" value="1"/>
</dbReference>
<dbReference type="PANTHER" id="PTHR48090">
    <property type="entry name" value="UNDECAPRENYL-PHOSPHATE 4-DEOXY-4-FORMAMIDO-L-ARABINOSE TRANSFERASE-RELATED"/>
    <property type="match status" value="1"/>
</dbReference>
<dbReference type="InterPro" id="IPR050256">
    <property type="entry name" value="Glycosyltransferase_2"/>
</dbReference>
<dbReference type="PANTHER" id="PTHR48090:SF7">
    <property type="entry name" value="RFBJ PROTEIN"/>
    <property type="match status" value="1"/>
</dbReference>
<dbReference type="Gene3D" id="3.90.550.10">
    <property type="entry name" value="Spore Coat Polysaccharide Biosynthesis Protein SpsA, Chain A"/>
    <property type="match status" value="1"/>
</dbReference>
<dbReference type="InterPro" id="IPR001173">
    <property type="entry name" value="Glyco_trans_2-like"/>
</dbReference>
<dbReference type="SUPFAM" id="SSF53448">
    <property type="entry name" value="Nucleotide-diphospho-sugar transferases"/>
    <property type="match status" value="1"/>
</dbReference>
<name>A0A382ZIQ7_9ZZZZ</name>
<reference evidence="2" key="1">
    <citation type="submission" date="2018-05" db="EMBL/GenBank/DDBJ databases">
        <authorList>
            <person name="Lanie J.A."/>
            <person name="Ng W.-L."/>
            <person name="Kazmierczak K.M."/>
            <person name="Andrzejewski T.M."/>
            <person name="Davidsen T.M."/>
            <person name="Wayne K.J."/>
            <person name="Tettelin H."/>
            <person name="Glass J.I."/>
            <person name="Rusch D."/>
            <person name="Podicherti R."/>
            <person name="Tsui H.-C.T."/>
            <person name="Winkler M.E."/>
        </authorList>
    </citation>
    <scope>NUCLEOTIDE SEQUENCE</scope>
</reference>
<sequence length="189" mass="21097">MPYTIIIPIHNEETNIPTLLEGMELYAKNHEILIIDDGSTDGSAQLLIDWSFINLIKLENNLGKGIAIRTGIENAKYNKIVITDGDLELDPKEINQLMILDKMTGIKCVFGSRYEDINPFESLWEFGNFFFTGLFNTVQGSNLSDALCCGKAFFKNDIDLDTLRSTGFDIDVELAATLLKKISAISIIP</sequence>
<gene>
    <name evidence="2" type="ORF">METZ01_LOCUS447442</name>
</gene>
<organism evidence="2">
    <name type="scientific">marine metagenome</name>
    <dbReference type="NCBI Taxonomy" id="408172"/>
    <lineage>
        <taxon>unclassified sequences</taxon>
        <taxon>metagenomes</taxon>
        <taxon>ecological metagenomes</taxon>
    </lineage>
</organism>
<dbReference type="EMBL" id="UINC01183707">
    <property type="protein sequence ID" value="SVD94588.1"/>
    <property type="molecule type" value="Genomic_DNA"/>
</dbReference>